<dbReference type="InterPro" id="IPR013094">
    <property type="entry name" value="AB_hydrolase_3"/>
</dbReference>
<dbReference type="SUPFAM" id="SSF53474">
    <property type="entry name" value="alpha/beta-Hydrolases"/>
    <property type="match status" value="1"/>
</dbReference>
<dbReference type="AlphaFoldDB" id="A0AAV9CHP4"/>
<dbReference type="InterPro" id="IPR050466">
    <property type="entry name" value="Carboxylest/Gibb_receptor"/>
</dbReference>
<keyword evidence="3" id="KW-1185">Reference proteome</keyword>
<evidence type="ECO:0000313" key="3">
    <source>
        <dbReference type="Proteomes" id="UP001180020"/>
    </source>
</evidence>
<dbReference type="PANTHER" id="PTHR23024">
    <property type="entry name" value="ARYLACETAMIDE DEACETYLASE"/>
    <property type="match status" value="1"/>
</dbReference>
<gene>
    <name evidence="2" type="ORF">QJS10_CPB19g01136</name>
</gene>
<reference evidence="2" key="2">
    <citation type="submission" date="2023-06" db="EMBL/GenBank/DDBJ databases">
        <authorList>
            <person name="Ma L."/>
            <person name="Liu K.-W."/>
            <person name="Li Z."/>
            <person name="Hsiao Y.-Y."/>
            <person name="Qi Y."/>
            <person name="Fu T."/>
            <person name="Tang G."/>
            <person name="Zhang D."/>
            <person name="Sun W.-H."/>
            <person name="Liu D.-K."/>
            <person name="Li Y."/>
            <person name="Chen G.-Z."/>
            <person name="Liu X.-D."/>
            <person name="Liao X.-Y."/>
            <person name="Jiang Y.-T."/>
            <person name="Yu X."/>
            <person name="Hao Y."/>
            <person name="Huang J."/>
            <person name="Zhao X.-W."/>
            <person name="Ke S."/>
            <person name="Chen Y.-Y."/>
            <person name="Wu W.-L."/>
            <person name="Hsu J.-L."/>
            <person name="Lin Y.-F."/>
            <person name="Huang M.-D."/>
            <person name="Li C.-Y."/>
            <person name="Huang L."/>
            <person name="Wang Z.-W."/>
            <person name="Zhao X."/>
            <person name="Zhong W.-Y."/>
            <person name="Peng D.-H."/>
            <person name="Ahmad S."/>
            <person name="Lan S."/>
            <person name="Zhang J.-S."/>
            <person name="Tsai W.-C."/>
            <person name="Van De Peer Y."/>
            <person name="Liu Z.-J."/>
        </authorList>
    </citation>
    <scope>NUCLEOTIDE SEQUENCE</scope>
    <source>
        <strain evidence="2">CP</strain>
        <tissue evidence="2">Leaves</tissue>
    </source>
</reference>
<dbReference type="EMBL" id="JAUJYO010000019">
    <property type="protein sequence ID" value="KAK1288347.1"/>
    <property type="molecule type" value="Genomic_DNA"/>
</dbReference>
<proteinExistence type="predicted"/>
<accession>A0AAV9CHP4</accession>
<evidence type="ECO:0000259" key="1">
    <source>
        <dbReference type="Pfam" id="PF07859"/>
    </source>
</evidence>
<reference evidence="2" key="1">
    <citation type="journal article" date="2023" name="Nat. Commun.">
        <title>Diploid and tetraploid genomes of Acorus and the evolution of monocots.</title>
        <authorList>
            <person name="Ma L."/>
            <person name="Liu K.W."/>
            <person name="Li Z."/>
            <person name="Hsiao Y.Y."/>
            <person name="Qi Y."/>
            <person name="Fu T."/>
            <person name="Tang G.D."/>
            <person name="Zhang D."/>
            <person name="Sun W.H."/>
            <person name="Liu D.K."/>
            <person name="Li Y."/>
            <person name="Chen G.Z."/>
            <person name="Liu X.D."/>
            <person name="Liao X.Y."/>
            <person name="Jiang Y.T."/>
            <person name="Yu X."/>
            <person name="Hao Y."/>
            <person name="Huang J."/>
            <person name="Zhao X.W."/>
            <person name="Ke S."/>
            <person name="Chen Y.Y."/>
            <person name="Wu W.L."/>
            <person name="Hsu J.L."/>
            <person name="Lin Y.F."/>
            <person name="Huang M.D."/>
            <person name="Li C.Y."/>
            <person name="Huang L."/>
            <person name="Wang Z.W."/>
            <person name="Zhao X."/>
            <person name="Zhong W.Y."/>
            <person name="Peng D.H."/>
            <person name="Ahmad S."/>
            <person name="Lan S."/>
            <person name="Zhang J.S."/>
            <person name="Tsai W.C."/>
            <person name="Van de Peer Y."/>
            <person name="Liu Z.J."/>
        </authorList>
    </citation>
    <scope>NUCLEOTIDE SEQUENCE</scope>
    <source>
        <strain evidence="2">CP</strain>
    </source>
</reference>
<dbReference type="Gene3D" id="3.40.50.1820">
    <property type="entry name" value="alpha/beta hydrolase"/>
    <property type="match status" value="1"/>
</dbReference>
<protein>
    <recommendedName>
        <fullName evidence="1">Alpha/beta hydrolase fold-3 domain-containing protein</fullName>
    </recommendedName>
</protein>
<dbReference type="PANTHER" id="PTHR23024:SF589">
    <property type="entry name" value="CARBOXYLESTERASE 17-RELATED"/>
    <property type="match status" value="1"/>
</dbReference>
<evidence type="ECO:0000313" key="2">
    <source>
        <dbReference type="EMBL" id="KAK1288347.1"/>
    </source>
</evidence>
<name>A0AAV9CHP4_ACOCL</name>
<dbReference type="InterPro" id="IPR029058">
    <property type="entry name" value="AB_hydrolase_fold"/>
</dbReference>
<sequence length="143" mass="15736">MAIISVGYRCAPKNLLPIAYEDSWEALQWTVGGGNNSEPWLLDHKGVVIVHLYFLLNGRDHLNRISRSCLSSFGRSYPASASKGLEDPRINPLGKGAPSLKGLACNRVLVFQAELDFLHDQGKTYYDGLETEWLGGDESTGVL</sequence>
<comment type="caution">
    <text evidence="2">The sequence shown here is derived from an EMBL/GenBank/DDBJ whole genome shotgun (WGS) entry which is preliminary data.</text>
</comment>
<dbReference type="GO" id="GO:0016787">
    <property type="term" value="F:hydrolase activity"/>
    <property type="evidence" value="ECO:0007669"/>
    <property type="project" value="InterPro"/>
</dbReference>
<dbReference type="Pfam" id="PF07859">
    <property type="entry name" value="Abhydrolase_3"/>
    <property type="match status" value="1"/>
</dbReference>
<feature type="domain" description="Alpha/beta hydrolase fold-3" evidence="1">
    <location>
        <begin position="2"/>
        <end position="33"/>
    </location>
</feature>
<dbReference type="Proteomes" id="UP001180020">
    <property type="component" value="Unassembled WGS sequence"/>
</dbReference>
<organism evidence="2 3">
    <name type="scientific">Acorus calamus</name>
    <name type="common">Sweet flag</name>
    <dbReference type="NCBI Taxonomy" id="4465"/>
    <lineage>
        <taxon>Eukaryota</taxon>
        <taxon>Viridiplantae</taxon>
        <taxon>Streptophyta</taxon>
        <taxon>Embryophyta</taxon>
        <taxon>Tracheophyta</taxon>
        <taxon>Spermatophyta</taxon>
        <taxon>Magnoliopsida</taxon>
        <taxon>Liliopsida</taxon>
        <taxon>Acoraceae</taxon>
        <taxon>Acorus</taxon>
    </lineage>
</organism>